<evidence type="ECO:0000256" key="3">
    <source>
        <dbReference type="ARBA" id="ARBA00022777"/>
    </source>
</evidence>
<dbReference type="InterPro" id="IPR000719">
    <property type="entry name" value="Prot_kinase_dom"/>
</dbReference>
<evidence type="ECO:0000256" key="6">
    <source>
        <dbReference type="SAM" id="Phobius"/>
    </source>
</evidence>
<dbReference type="InterPro" id="IPR011009">
    <property type="entry name" value="Kinase-like_dom_sf"/>
</dbReference>
<dbReference type="EMBL" id="JAIHNG010000133">
    <property type="protein sequence ID" value="KAI5954785.1"/>
    <property type="molecule type" value="Genomic_DNA"/>
</dbReference>
<dbReference type="GO" id="GO:0004713">
    <property type="term" value="F:protein tyrosine kinase activity"/>
    <property type="evidence" value="ECO:0007669"/>
    <property type="project" value="TreeGrafter"/>
</dbReference>
<evidence type="ECO:0000313" key="9">
    <source>
        <dbReference type="Proteomes" id="UP001204833"/>
    </source>
</evidence>
<keyword evidence="4" id="KW-0067">ATP-binding</keyword>
<keyword evidence="6" id="KW-0812">Transmembrane</keyword>
<keyword evidence="3" id="KW-0418">Kinase</keyword>
<evidence type="ECO:0000313" key="8">
    <source>
        <dbReference type="EMBL" id="KAI5954785.1"/>
    </source>
</evidence>
<dbReference type="GO" id="GO:0005524">
    <property type="term" value="F:ATP binding"/>
    <property type="evidence" value="ECO:0007669"/>
    <property type="project" value="UniProtKB-KW"/>
</dbReference>
<dbReference type="PROSITE" id="PS50011">
    <property type="entry name" value="PROTEIN_KINASE_DOM"/>
    <property type="match status" value="1"/>
</dbReference>
<keyword evidence="9" id="KW-1185">Reference proteome</keyword>
<dbReference type="GO" id="GO:0005737">
    <property type="term" value="C:cytoplasm"/>
    <property type="evidence" value="ECO:0007669"/>
    <property type="project" value="TreeGrafter"/>
</dbReference>
<dbReference type="Pfam" id="PF00069">
    <property type="entry name" value="Pkinase"/>
    <property type="match status" value="1"/>
</dbReference>
<feature type="transmembrane region" description="Helical" evidence="6">
    <location>
        <begin position="689"/>
        <end position="706"/>
    </location>
</feature>
<gene>
    <name evidence="8" type="ORF">KGF57_003808</name>
</gene>
<evidence type="ECO:0000256" key="2">
    <source>
        <dbReference type="ARBA" id="ARBA00022741"/>
    </source>
</evidence>
<feature type="region of interest" description="Disordered" evidence="5">
    <location>
        <begin position="554"/>
        <end position="611"/>
    </location>
</feature>
<evidence type="ECO:0000256" key="4">
    <source>
        <dbReference type="ARBA" id="ARBA00022840"/>
    </source>
</evidence>
<feature type="domain" description="Protein kinase" evidence="7">
    <location>
        <begin position="158"/>
        <end position="538"/>
    </location>
</feature>
<comment type="caution">
    <text evidence="8">The sequence shown here is derived from an EMBL/GenBank/DDBJ whole genome shotgun (WGS) entry which is preliminary data.</text>
</comment>
<sequence length="710" mass="81542">MSIVPYNPNNDILYHNPNDGILILHDTEENSIQLLSTEEEDGPQFRTRSGSNEFDPKRFPSFGEKADSIRCPSCGFTWDQFETRNSRRKSSVGAQAIPSATKIKDFISSYTKPYMRTDYFKLLSQIPYSKEGEGKRTSTKGIPSGIFNQGYFQKFFRKVGRNPLGSGARAQVYKVEHVFNDIVLGTFAVKRISVGDKLQQLEQVLNEVLILYELSAKSDGENNLIRYNHVWLELGDLEDSSSYFLSADPSDPKGSQKVPYMFILQQYCDGGHLEGIIEENFPLEESMSYADKVKLEKKRRKLQKLGKEQEEEHAWLSNFEIWKFFHDIANGVNYLHKNGILHRDLKPSNCLAESRYHPTELPQIFETIESFEEKVFELPRILVSDFGEGKFTDKHKNTGLRNVSNREGNTGTLEFTAPELWVCSNDSRFINEFSYESDVYSLGLILCYLCLGTLPFADLIKGEVDPDVSRRKIQSWYTSLSYETFGAWFEDTLNRRKRAMDNCMSDFKLLIYDMIKGDTQDNTGDIIRMSTKDVLVFLNDIKWKRFIEATSEEKVKRPGSKLSNTEELALYQPGHPRNQSIRESSDAEEEEEEDLEYEKENETDHLNLTEEEFEPQPMPLLDYKLKSARNTSTLPRSATLPLYSVELLLLEYLSLYSPHFSQTVLKVAIYVTITLDLILEKYTTIRSSLLALTFISLCVVLVYTIGGGHT</sequence>
<reference evidence="8 9" key="1">
    <citation type="journal article" date="2022" name="DNA Res.">
        <title>Genome analysis of five recently described species of the CUG-Ser clade uncovers Candida theae as a new hybrid lineage with pathogenic potential in the Candida parapsilosis species complex.</title>
        <authorList>
            <person name="Mixao V."/>
            <person name="Del Olmo V."/>
            <person name="Hegedusova E."/>
            <person name="Saus E."/>
            <person name="Pryszcz L."/>
            <person name="Cillingova A."/>
            <person name="Nosek J."/>
            <person name="Gabaldon T."/>
        </authorList>
    </citation>
    <scope>NUCLEOTIDE SEQUENCE [LARGE SCALE GENOMIC DNA]</scope>
    <source>
        <strain evidence="8 9">CBS 12239</strain>
    </source>
</reference>
<dbReference type="AlphaFoldDB" id="A0AAD5BCS7"/>
<evidence type="ECO:0000256" key="5">
    <source>
        <dbReference type="SAM" id="MobiDB-lite"/>
    </source>
</evidence>
<keyword evidence="6" id="KW-0472">Membrane</keyword>
<accession>A0AAD5BCS7</accession>
<dbReference type="PANTHER" id="PTHR11042:SF190">
    <property type="entry name" value="MITOSIS INHIBITOR PROTEIN KINASE MIK1"/>
    <property type="match status" value="1"/>
</dbReference>
<protein>
    <submittedName>
        <fullName evidence="8">IKS1</fullName>
    </submittedName>
</protein>
<dbReference type="SMART" id="SM00220">
    <property type="entry name" value="S_TKc"/>
    <property type="match status" value="1"/>
</dbReference>
<keyword evidence="2" id="KW-0547">Nucleotide-binding</keyword>
<dbReference type="Gene3D" id="3.30.200.20">
    <property type="entry name" value="Phosphorylase Kinase, domain 1"/>
    <property type="match status" value="1"/>
</dbReference>
<dbReference type="GO" id="GO:0110031">
    <property type="term" value="P:negative regulation of G2/MI transition of meiotic cell cycle"/>
    <property type="evidence" value="ECO:0007669"/>
    <property type="project" value="TreeGrafter"/>
</dbReference>
<dbReference type="GO" id="GO:0005634">
    <property type="term" value="C:nucleus"/>
    <property type="evidence" value="ECO:0007669"/>
    <property type="project" value="TreeGrafter"/>
</dbReference>
<evidence type="ECO:0000259" key="7">
    <source>
        <dbReference type="PROSITE" id="PS50011"/>
    </source>
</evidence>
<dbReference type="RefSeq" id="XP_051607672.1">
    <property type="nucleotide sequence ID" value="XM_051753267.1"/>
</dbReference>
<dbReference type="Proteomes" id="UP001204833">
    <property type="component" value="Unassembled WGS sequence"/>
</dbReference>
<feature type="compositionally biased region" description="Acidic residues" evidence="5">
    <location>
        <begin position="586"/>
        <end position="597"/>
    </location>
</feature>
<dbReference type="PANTHER" id="PTHR11042">
    <property type="entry name" value="EUKARYOTIC TRANSLATION INITIATION FACTOR 2-ALPHA KINASE EIF2-ALPHA KINASE -RELATED"/>
    <property type="match status" value="1"/>
</dbReference>
<dbReference type="SUPFAM" id="SSF56112">
    <property type="entry name" value="Protein kinase-like (PK-like)"/>
    <property type="match status" value="1"/>
</dbReference>
<feature type="compositionally biased region" description="Basic and acidic residues" evidence="5">
    <location>
        <begin position="598"/>
        <end position="608"/>
    </location>
</feature>
<dbReference type="Gene3D" id="1.10.510.10">
    <property type="entry name" value="Transferase(Phosphotransferase) domain 1"/>
    <property type="match status" value="1"/>
</dbReference>
<dbReference type="InterPro" id="IPR050339">
    <property type="entry name" value="CC_SR_Kinase"/>
</dbReference>
<dbReference type="GeneID" id="76151866"/>
<dbReference type="CDD" id="cd00180">
    <property type="entry name" value="PKc"/>
    <property type="match status" value="1"/>
</dbReference>
<name>A0AAD5BCS7_9ASCO</name>
<evidence type="ECO:0000256" key="1">
    <source>
        <dbReference type="ARBA" id="ARBA00022679"/>
    </source>
</evidence>
<keyword evidence="1" id="KW-0808">Transferase</keyword>
<keyword evidence="6" id="KW-1133">Transmembrane helix</keyword>
<organism evidence="8 9">
    <name type="scientific">Candida theae</name>
    <dbReference type="NCBI Taxonomy" id="1198502"/>
    <lineage>
        <taxon>Eukaryota</taxon>
        <taxon>Fungi</taxon>
        <taxon>Dikarya</taxon>
        <taxon>Ascomycota</taxon>
        <taxon>Saccharomycotina</taxon>
        <taxon>Pichiomycetes</taxon>
        <taxon>Debaryomycetaceae</taxon>
        <taxon>Candida/Lodderomyces clade</taxon>
        <taxon>Candida</taxon>
    </lineage>
</organism>
<proteinExistence type="predicted"/>